<feature type="domain" description="ABC transporter" evidence="8">
    <location>
        <begin position="355"/>
        <end position="576"/>
    </location>
</feature>
<evidence type="ECO:0000256" key="5">
    <source>
        <dbReference type="ARBA" id="ARBA00022989"/>
    </source>
</evidence>
<dbReference type="GO" id="GO:0140359">
    <property type="term" value="F:ABC-type transporter activity"/>
    <property type="evidence" value="ECO:0007669"/>
    <property type="project" value="InterPro"/>
</dbReference>
<evidence type="ECO:0000313" key="10">
    <source>
        <dbReference type="EMBL" id="EPD26768.1"/>
    </source>
</evidence>
<evidence type="ECO:0000256" key="2">
    <source>
        <dbReference type="ARBA" id="ARBA00022692"/>
    </source>
</evidence>
<dbReference type="PANTHER" id="PTHR24221:SF654">
    <property type="entry name" value="ATP-BINDING CASSETTE SUB-FAMILY B MEMBER 6"/>
    <property type="match status" value="1"/>
</dbReference>
<keyword evidence="11" id="KW-1185">Reference proteome</keyword>
<feature type="transmembrane region" description="Helical" evidence="7">
    <location>
        <begin position="251"/>
        <end position="272"/>
    </location>
</feature>
<reference evidence="10 11" key="1">
    <citation type="submission" date="2013-05" db="EMBL/GenBank/DDBJ databases">
        <title>The Genome Sequence of Actinobaculum schaalii FB123-CNA2.</title>
        <authorList>
            <consortium name="The Broad Institute Genomics Platform"/>
            <person name="Earl A."/>
            <person name="Ward D."/>
            <person name="Feldgarden M."/>
            <person name="Gevers D."/>
            <person name="Saerens B."/>
            <person name="Vaneechoutte M."/>
            <person name="Walker B."/>
            <person name="Young S."/>
            <person name="Zeng Q."/>
            <person name="Gargeya S."/>
            <person name="Fitzgerald M."/>
            <person name="Haas B."/>
            <person name="Abouelleil A."/>
            <person name="Allen A.W."/>
            <person name="Alvarado L."/>
            <person name="Arachchi H.M."/>
            <person name="Berlin A.M."/>
            <person name="Chapman S.B."/>
            <person name="Gainer-Dewar J."/>
            <person name="Goldberg J."/>
            <person name="Griggs A."/>
            <person name="Gujja S."/>
            <person name="Hansen M."/>
            <person name="Howarth C."/>
            <person name="Imamovic A."/>
            <person name="Ireland A."/>
            <person name="Larimer J."/>
            <person name="McCowan C."/>
            <person name="Murphy C."/>
            <person name="Pearson M."/>
            <person name="Poon T.W."/>
            <person name="Priest M."/>
            <person name="Roberts A."/>
            <person name="Saif S."/>
            <person name="Shea T."/>
            <person name="Sisk P."/>
            <person name="Sykes S."/>
            <person name="Wortman J."/>
            <person name="Nusbaum C."/>
            <person name="Birren B."/>
        </authorList>
    </citation>
    <scope>NUCLEOTIDE SEQUENCE [LARGE SCALE GENOMIC DNA]</scope>
    <source>
        <strain evidence="10 11">FB123-CNA-2</strain>
    </source>
</reference>
<dbReference type="PROSITE" id="PS50929">
    <property type="entry name" value="ABC_TM1F"/>
    <property type="match status" value="1"/>
</dbReference>
<keyword evidence="6 7" id="KW-0472">Membrane</keyword>
<dbReference type="SUPFAM" id="SSF52540">
    <property type="entry name" value="P-loop containing nucleoside triphosphate hydrolases"/>
    <property type="match status" value="1"/>
</dbReference>
<dbReference type="PROSITE" id="PS50893">
    <property type="entry name" value="ABC_TRANSPORTER_2"/>
    <property type="match status" value="1"/>
</dbReference>
<feature type="transmembrane region" description="Helical" evidence="7">
    <location>
        <begin position="284"/>
        <end position="307"/>
    </location>
</feature>
<dbReference type="PROSITE" id="PS00211">
    <property type="entry name" value="ABC_TRANSPORTER_1"/>
    <property type="match status" value="1"/>
</dbReference>
<keyword evidence="2 7" id="KW-0812">Transmembrane</keyword>
<dbReference type="InterPro" id="IPR027417">
    <property type="entry name" value="P-loop_NTPase"/>
</dbReference>
<dbReference type="Proteomes" id="UP000014393">
    <property type="component" value="Unassembled WGS sequence"/>
</dbReference>
<evidence type="ECO:0000256" key="7">
    <source>
        <dbReference type="SAM" id="Phobius"/>
    </source>
</evidence>
<feature type="transmembrane region" description="Helical" evidence="7">
    <location>
        <begin position="170"/>
        <end position="190"/>
    </location>
</feature>
<dbReference type="PANTHER" id="PTHR24221">
    <property type="entry name" value="ATP-BINDING CASSETTE SUB-FAMILY B"/>
    <property type="match status" value="1"/>
</dbReference>
<evidence type="ECO:0000256" key="4">
    <source>
        <dbReference type="ARBA" id="ARBA00022840"/>
    </source>
</evidence>
<dbReference type="AlphaFoldDB" id="S2VH71"/>
<dbReference type="Pfam" id="PF00664">
    <property type="entry name" value="ABC_membrane"/>
    <property type="match status" value="1"/>
</dbReference>
<dbReference type="InterPro" id="IPR011527">
    <property type="entry name" value="ABC1_TM_dom"/>
</dbReference>
<comment type="subcellular location">
    <subcellularLocation>
        <location evidence="1">Cell membrane</location>
        <topology evidence="1">Multi-pass membrane protein</topology>
    </subcellularLocation>
</comment>
<dbReference type="Gene3D" id="3.40.50.300">
    <property type="entry name" value="P-loop containing nucleotide triphosphate hydrolases"/>
    <property type="match status" value="1"/>
</dbReference>
<protein>
    <recommendedName>
        <fullName evidence="12">Thiol reductant ABC exporter, CydD subunit</fullName>
    </recommendedName>
</protein>
<evidence type="ECO:0000259" key="8">
    <source>
        <dbReference type="PROSITE" id="PS50893"/>
    </source>
</evidence>
<dbReference type="InterPro" id="IPR017871">
    <property type="entry name" value="ABC_transporter-like_CS"/>
</dbReference>
<proteinExistence type="predicted"/>
<dbReference type="SMART" id="SM00382">
    <property type="entry name" value="AAA"/>
    <property type="match status" value="1"/>
</dbReference>
<dbReference type="HOGENOM" id="CLU_000604_84_9_11"/>
<evidence type="ECO:0000256" key="6">
    <source>
        <dbReference type="ARBA" id="ARBA00023136"/>
    </source>
</evidence>
<dbReference type="OrthoDB" id="9806127at2"/>
<feature type="domain" description="ABC transmembrane type-1" evidence="9">
    <location>
        <begin position="24"/>
        <end position="310"/>
    </location>
</feature>
<dbReference type="EMBL" id="AGWM01000010">
    <property type="protein sequence ID" value="EPD26768.1"/>
    <property type="molecule type" value="Genomic_DNA"/>
</dbReference>
<keyword evidence="5 7" id="KW-1133">Transmembrane helix</keyword>
<dbReference type="GO" id="GO:0005886">
    <property type="term" value="C:plasma membrane"/>
    <property type="evidence" value="ECO:0007669"/>
    <property type="project" value="UniProtKB-SubCell"/>
</dbReference>
<keyword evidence="4" id="KW-0067">ATP-binding</keyword>
<evidence type="ECO:0000256" key="1">
    <source>
        <dbReference type="ARBA" id="ARBA00004651"/>
    </source>
</evidence>
<dbReference type="InterPro" id="IPR003593">
    <property type="entry name" value="AAA+_ATPase"/>
</dbReference>
<accession>S2VH71</accession>
<comment type="caution">
    <text evidence="10">The sequence shown here is derived from an EMBL/GenBank/DDBJ whole genome shotgun (WGS) entry which is preliminary data.</text>
</comment>
<sequence length="577" mass="60418">MTVAQRPSSRGADPISAPGRRAALIAAFLRLATIAAIIAGYVTAAHASAGVVGVAGGTVVPPGTGTLWLAAGFFVVAGACAIAERVGSTGAARAEERRLRALLLDRTFTLARTGTPTPYTAGRLLPLLTDSVERITNYRQGYVGTTIGALLAPFLTLTFIGVAIDPVIGFGVMAALPLIPAGIGIFFRFFRRASSESRRARDTLVDSYLDAIRNMTTIRLFNAGERVEADLARRGEANRRAIMRMLAGNQIVIIVMDGLVGLLLICLTAGLTTARAAHLAPWQALAVALLAVVLLEPLSQVAGFFYIGMGGRAAQKAITRYLSIAPRMLHDGAAAAPSTVANDGATSPASAAPLITVKNAAVNYGREEVLTEVNLRVERGERLAIVGVSGAGKSTLLALLRGALRPQAGSVQVAGARVDAGGGDLAQLRARSAVVAQTTWMFTGTIADNLRLARPDATAKQMWDALERAQVAADVARMPEGLDTYLGEDSALISGGQAQRISLARAFLAGRTLLLLDEPTAQVDVESEDRICAALAGLGPEYTLVMVTHRPALAALADRVVRLRDGILEEVSDVHAE</sequence>
<feature type="transmembrane region" description="Helical" evidence="7">
    <location>
        <begin position="21"/>
        <end position="45"/>
    </location>
</feature>
<dbReference type="Gene3D" id="1.20.1560.10">
    <property type="entry name" value="ABC transporter type 1, transmembrane domain"/>
    <property type="match status" value="1"/>
</dbReference>
<feature type="transmembrane region" description="Helical" evidence="7">
    <location>
        <begin position="142"/>
        <end position="164"/>
    </location>
</feature>
<dbReference type="InterPro" id="IPR036640">
    <property type="entry name" value="ABC1_TM_sf"/>
</dbReference>
<evidence type="ECO:0000256" key="3">
    <source>
        <dbReference type="ARBA" id="ARBA00022741"/>
    </source>
</evidence>
<dbReference type="STRING" id="59505.FB03_08960"/>
<dbReference type="SUPFAM" id="SSF90123">
    <property type="entry name" value="ABC transporter transmembrane region"/>
    <property type="match status" value="1"/>
</dbReference>
<gene>
    <name evidence="10" type="ORF">HMPREF9237_00697</name>
</gene>
<organism evidence="10 11">
    <name type="scientific">Actinotignum schaalii FB123-CNA-2</name>
    <dbReference type="NCBI Taxonomy" id="883067"/>
    <lineage>
        <taxon>Bacteria</taxon>
        <taxon>Bacillati</taxon>
        <taxon>Actinomycetota</taxon>
        <taxon>Actinomycetes</taxon>
        <taxon>Actinomycetales</taxon>
        <taxon>Actinomycetaceae</taxon>
        <taxon>Actinotignum</taxon>
    </lineage>
</organism>
<feature type="transmembrane region" description="Helical" evidence="7">
    <location>
        <begin position="65"/>
        <end position="83"/>
    </location>
</feature>
<name>S2VH71_9ACTO</name>
<dbReference type="PATRIC" id="fig|883067.3.peg.683"/>
<dbReference type="eggNOG" id="COG1132">
    <property type="taxonomic scope" value="Bacteria"/>
</dbReference>
<evidence type="ECO:0000313" key="11">
    <source>
        <dbReference type="Proteomes" id="UP000014393"/>
    </source>
</evidence>
<keyword evidence="3" id="KW-0547">Nucleotide-binding</keyword>
<dbReference type="InterPro" id="IPR003439">
    <property type="entry name" value="ABC_transporter-like_ATP-bd"/>
</dbReference>
<dbReference type="InterPro" id="IPR039421">
    <property type="entry name" value="Type_1_exporter"/>
</dbReference>
<evidence type="ECO:0000259" key="9">
    <source>
        <dbReference type="PROSITE" id="PS50929"/>
    </source>
</evidence>
<dbReference type="RefSeq" id="WP_016442328.1">
    <property type="nucleotide sequence ID" value="NZ_KE150262.1"/>
</dbReference>
<dbReference type="GO" id="GO:0016887">
    <property type="term" value="F:ATP hydrolysis activity"/>
    <property type="evidence" value="ECO:0007669"/>
    <property type="project" value="InterPro"/>
</dbReference>
<dbReference type="Pfam" id="PF00005">
    <property type="entry name" value="ABC_tran"/>
    <property type="match status" value="1"/>
</dbReference>
<evidence type="ECO:0008006" key="12">
    <source>
        <dbReference type="Google" id="ProtNLM"/>
    </source>
</evidence>
<dbReference type="GO" id="GO:0005524">
    <property type="term" value="F:ATP binding"/>
    <property type="evidence" value="ECO:0007669"/>
    <property type="project" value="UniProtKB-KW"/>
</dbReference>